<dbReference type="SUPFAM" id="SSF56300">
    <property type="entry name" value="Metallo-dependent phosphatases"/>
    <property type="match status" value="1"/>
</dbReference>
<feature type="transmembrane region" description="Helical" evidence="3">
    <location>
        <begin position="444"/>
        <end position="466"/>
    </location>
</feature>
<dbReference type="AlphaFoldDB" id="F0WIS7"/>
<gene>
    <name evidence="5" type="primary">AlNc14C114G6462</name>
    <name evidence="5" type="ORF">ALNC14_073140</name>
</gene>
<dbReference type="InterPro" id="IPR004843">
    <property type="entry name" value="Calcineurin-like_PHP"/>
</dbReference>
<evidence type="ECO:0000259" key="4">
    <source>
        <dbReference type="Pfam" id="PF00149"/>
    </source>
</evidence>
<reference evidence="5" key="2">
    <citation type="submission" date="2011-02" db="EMBL/GenBank/DDBJ databases">
        <authorList>
            <person name="MacLean D."/>
        </authorList>
    </citation>
    <scope>NUCLEOTIDE SEQUENCE</scope>
</reference>
<proteinExistence type="predicted"/>
<dbReference type="GO" id="GO:0016787">
    <property type="term" value="F:hydrolase activity"/>
    <property type="evidence" value="ECO:0007669"/>
    <property type="project" value="UniProtKB-KW"/>
</dbReference>
<dbReference type="Pfam" id="PF00149">
    <property type="entry name" value="Metallophos"/>
    <property type="match status" value="1"/>
</dbReference>
<keyword evidence="3" id="KW-0472">Membrane</keyword>
<evidence type="ECO:0000256" key="2">
    <source>
        <dbReference type="ARBA" id="ARBA00023180"/>
    </source>
</evidence>
<keyword evidence="3" id="KW-0812">Transmembrane</keyword>
<organism evidence="5">
    <name type="scientific">Albugo laibachii Nc14</name>
    <dbReference type="NCBI Taxonomy" id="890382"/>
    <lineage>
        <taxon>Eukaryota</taxon>
        <taxon>Sar</taxon>
        <taxon>Stramenopiles</taxon>
        <taxon>Oomycota</taxon>
        <taxon>Peronosporomycetes</taxon>
        <taxon>Albuginales</taxon>
        <taxon>Albuginaceae</taxon>
        <taxon>Albugo</taxon>
    </lineage>
</organism>
<evidence type="ECO:0000256" key="1">
    <source>
        <dbReference type="ARBA" id="ARBA00022801"/>
    </source>
</evidence>
<dbReference type="HOGENOM" id="CLU_034162_0_0_1"/>
<reference evidence="5" key="1">
    <citation type="journal article" date="2011" name="PLoS Biol.">
        <title>Gene gain and loss during evolution of obligate parasitism in the white rust pathogen of Arabidopsis thaliana.</title>
        <authorList>
            <person name="Kemen E."/>
            <person name="Gardiner A."/>
            <person name="Schultz-Larsen T."/>
            <person name="Kemen A.C."/>
            <person name="Balmuth A.L."/>
            <person name="Robert-Seilaniantz A."/>
            <person name="Bailey K."/>
            <person name="Holub E."/>
            <person name="Studholme D.J."/>
            <person name="Maclean D."/>
            <person name="Jones J.D."/>
        </authorList>
    </citation>
    <scope>NUCLEOTIDE SEQUENCE</scope>
</reference>
<dbReference type="PANTHER" id="PTHR10340">
    <property type="entry name" value="SPHINGOMYELIN PHOSPHODIESTERASE"/>
    <property type="match status" value="1"/>
</dbReference>
<dbReference type="PANTHER" id="PTHR10340:SF57">
    <property type="entry name" value="METALLOPHOS DOMAIN-CONTAINING PROTEIN"/>
    <property type="match status" value="1"/>
</dbReference>
<protein>
    <submittedName>
        <fullName evidence="5">Calcineurinlike phosphoesterase putative</fullName>
    </submittedName>
</protein>
<dbReference type="Gene3D" id="3.60.21.10">
    <property type="match status" value="1"/>
</dbReference>
<accession>F0WIS7</accession>
<dbReference type="InterPro" id="IPR029052">
    <property type="entry name" value="Metallo-depent_PP-like"/>
</dbReference>
<keyword evidence="2" id="KW-0325">Glycoprotein</keyword>
<dbReference type="EMBL" id="FR824159">
    <property type="protein sequence ID" value="CCA21171.1"/>
    <property type="molecule type" value="Genomic_DNA"/>
</dbReference>
<name>F0WIS7_9STRA</name>
<evidence type="ECO:0000256" key="3">
    <source>
        <dbReference type="SAM" id="Phobius"/>
    </source>
</evidence>
<feature type="domain" description="Calcineurin-like phosphoesterase" evidence="4">
    <location>
        <begin position="17"/>
        <end position="270"/>
    </location>
</feature>
<sequence length="494" mass="56193">MLGCEPLCSRSAKSAYILHFSDIHLKPANEGSTPVLDYGSDPPLELLKTALRFAQELKLDPKIFLYTGDSVVHELKDGNTGSKYVSRGPEHLLAVVKDVIKELYHFDGFKKNTIGITTIIGNADSTPNYYMKISDGTTENPTLGTIAPAWNGVISKAEKKDLEERGYTSKEIDERLVVLTLNTTPYSGKHDVHNNNPPGDPFQQFAWLSAKLKQAQENGKFVYICGHIPPVLHVSDGAYQWKGIYIETYKTILKQYKAVVKAQIFGHVHGFEIRPFDVPLFTVGAISPVFKGNPTFVVWEYSKETYEFLDYHVYGSRMAPFDKWEFLFSATTEYQLKNLSANEVNRLPEMFNENPRYFTLYLFNKWAKSSEKAKLNCQLAECKATVACSFRWDSVIAERHDCVKKRTAFYETEKESPLLVQERLRRLLQPISESSIKKNPDSSITWICATIFLAVLLLGLVIFALGRIMRIKALWMRLVKGGKTERAKTMRLIR</sequence>
<keyword evidence="3" id="KW-1133">Transmembrane helix</keyword>
<keyword evidence="1" id="KW-0378">Hydrolase</keyword>
<evidence type="ECO:0000313" key="5">
    <source>
        <dbReference type="EMBL" id="CCA21171.1"/>
    </source>
</evidence>